<feature type="coiled-coil region" evidence="1">
    <location>
        <begin position="72"/>
        <end position="99"/>
    </location>
</feature>
<accession>A0A8J5MK72</accession>
<evidence type="ECO:0000313" key="4">
    <source>
        <dbReference type="Proteomes" id="UP000747542"/>
    </source>
</evidence>
<feature type="region of interest" description="Disordered" evidence="2">
    <location>
        <begin position="1"/>
        <end position="48"/>
    </location>
</feature>
<evidence type="ECO:0000313" key="3">
    <source>
        <dbReference type="EMBL" id="KAG7154252.1"/>
    </source>
</evidence>
<dbReference type="EMBL" id="JAHLQT010044728">
    <property type="protein sequence ID" value="KAG7154252.1"/>
    <property type="molecule type" value="Genomic_DNA"/>
</dbReference>
<feature type="compositionally biased region" description="Basic and acidic residues" evidence="2">
    <location>
        <begin position="14"/>
        <end position="24"/>
    </location>
</feature>
<organism evidence="3 4">
    <name type="scientific">Homarus americanus</name>
    <name type="common">American lobster</name>
    <dbReference type="NCBI Taxonomy" id="6706"/>
    <lineage>
        <taxon>Eukaryota</taxon>
        <taxon>Metazoa</taxon>
        <taxon>Ecdysozoa</taxon>
        <taxon>Arthropoda</taxon>
        <taxon>Crustacea</taxon>
        <taxon>Multicrustacea</taxon>
        <taxon>Malacostraca</taxon>
        <taxon>Eumalacostraca</taxon>
        <taxon>Eucarida</taxon>
        <taxon>Decapoda</taxon>
        <taxon>Pleocyemata</taxon>
        <taxon>Astacidea</taxon>
        <taxon>Nephropoidea</taxon>
        <taxon>Nephropidae</taxon>
        <taxon>Homarus</taxon>
    </lineage>
</organism>
<feature type="compositionally biased region" description="Basic and acidic residues" evidence="2">
    <location>
        <begin position="38"/>
        <end position="48"/>
    </location>
</feature>
<proteinExistence type="predicted"/>
<keyword evidence="4" id="KW-1185">Reference proteome</keyword>
<comment type="caution">
    <text evidence="3">The sequence shown here is derived from an EMBL/GenBank/DDBJ whole genome shotgun (WGS) entry which is preliminary data.</text>
</comment>
<name>A0A8J5MK72_HOMAM</name>
<protein>
    <submittedName>
        <fullName evidence="3">Putative activating transcription factor 7-interacting protein 1-like</fullName>
    </submittedName>
</protein>
<evidence type="ECO:0000256" key="2">
    <source>
        <dbReference type="SAM" id="MobiDB-lite"/>
    </source>
</evidence>
<dbReference type="AlphaFoldDB" id="A0A8J5MK72"/>
<dbReference type="Proteomes" id="UP000747542">
    <property type="component" value="Unassembled WGS sequence"/>
</dbReference>
<keyword evidence="1" id="KW-0175">Coiled coil</keyword>
<sequence>MKRVLTVKPVKAPPDADKTKDKVDFSGAPQLTSTGVKRTSEEEGASKKPDLKKIRVFAPTADDTVKRDVVAVKEFNQHLDQASKKLEEAGKENKDLKMLNELRNCFNNVPTGSGILNSLAEWGGSGSTGLSQ</sequence>
<reference evidence="3" key="1">
    <citation type="journal article" date="2021" name="Sci. Adv.">
        <title>The American lobster genome reveals insights on longevity, neural, and immune adaptations.</title>
        <authorList>
            <person name="Polinski J.M."/>
            <person name="Zimin A.V."/>
            <person name="Clark K.F."/>
            <person name="Kohn A.B."/>
            <person name="Sadowski N."/>
            <person name="Timp W."/>
            <person name="Ptitsyn A."/>
            <person name="Khanna P."/>
            <person name="Romanova D.Y."/>
            <person name="Williams P."/>
            <person name="Greenwood S.J."/>
            <person name="Moroz L.L."/>
            <person name="Walt D.R."/>
            <person name="Bodnar A.G."/>
        </authorList>
    </citation>
    <scope>NUCLEOTIDE SEQUENCE</scope>
    <source>
        <strain evidence="3">GMGI-L3</strain>
    </source>
</reference>
<evidence type="ECO:0000256" key="1">
    <source>
        <dbReference type="SAM" id="Coils"/>
    </source>
</evidence>
<gene>
    <name evidence="3" type="ORF">Hamer_G029981</name>
</gene>